<accession>A0A8S1ABD7</accession>
<name>A0A8S1ABD7_ARCPL</name>
<gene>
    <name evidence="2" type="ORF">APLA_LOCUS10088</name>
    <name evidence="3" type="ORF">APLA_LOCUS17135</name>
</gene>
<evidence type="ECO:0000313" key="5">
    <source>
        <dbReference type="Proteomes" id="UP000494256"/>
    </source>
</evidence>
<organism evidence="2 4">
    <name type="scientific">Arctia plantaginis</name>
    <name type="common">Wood tiger moth</name>
    <name type="synonym">Phalaena plantaginis</name>
    <dbReference type="NCBI Taxonomy" id="874455"/>
    <lineage>
        <taxon>Eukaryota</taxon>
        <taxon>Metazoa</taxon>
        <taxon>Ecdysozoa</taxon>
        <taxon>Arthropoda</taxon>
        <taxon>Hexapoda</taxon>
        <taxon>Insecta</taxon>
        <taxon>Pterygota</taxon>
        <taxon>Neoptera</taxon>
        <taxon>Endopterygota</taxon>
        <taxon>Lepidoptera</taxon>
        <taxon>Glossata</taxon>
        <taxon>Ditrysia</taxon>
        <taxon>Noctuoidea</taxon>
        <taxon>Erebidae</taxon>
        <taxon>Arctiinae</taxon>
        <taxon>Arctia</taxon>
    </lineage>
</organism>
<evidence type="ECO:0000313" key="4">
    <source>
        <dbReference type="Proteomes" id="UP000494106"/>
    </source>
</evidence>
<dbReference type="Proteomes" id="UP000494256">
    <property type="component" value="Unassembled WGS sequence"/>
</dbReference>
<reference evidence="4 5" key="1">
    <citation type="submission" date="2020-04" db="EMBL/GenBank/DDBJ databases">
        <authorList>
            <person name="Wallbank WR R."/>
            <person name="Pardo Diaz C."/>
            <person name="Kozak K."/>
            <person name="Martin S."/>
            <person name="Jiggins C."/>
            <person name="Moest M."/>
            <person name="Warren A I."/>
            <person name="Byers J.R.P. K."/>
            <person name="Montejo-Kovacevich G."/>
            <person name="Yen C E."/>
        </authorList>
    </citation>
    <scope>NUCLEOTIDE SEQUENCE [LARGE SCALE GENOMIC DNA]</scope>
</reference>
<evidence type="ECO:0000256" key="1">
    <source>
        <dbReference type="SAM" id="MobiDB-lite"/>
    </source>
</evidence>
<sequence>MTRGRVLKKFRGRPSYVVNQTNFTKRRTHRHKRSTGNFAAGAAGGGVGAPRSAPATPLQLEPHPPRSTKHDK</sequence>
<dbReference type="EMBL" id="CADEBD010000857">
    <property type="protein sequence ID" value="CAB3260661.1"/>
    <property type="molecule type" value="Genomic_DNA"/>
</dbReference>
<protein>
    <submittedName>
        <fullName evidence="2">Uncharacterized protein</fullName>
    </submittedName>
</protein>
<comment type="caution">
    <text evidence="2">The sequence shown here is derived from an EMBL/GenBank/DDBJ whole genome shotgun (WGS) entry which is preliminary data.</text>
</comment>
<dbReference type="AlphaFoldDB" id="A0A8S1ABD7"/>
<dbReference type="Proteomes" id="UP000494106">
    <property type="component" value="Unassembled WGS sequence"/>
</dbReference>
<feature type="region of interest" description="Disordered" evidence="1">
    <location>
        <begin position="21"/>
        <end position="72"/>
    </location>
</feature>
<keyword evidence="4" id="KW-1185">Reference proteome</keyword>
<evidence type="ECO:0000313" key="2">
    <source>
        <dbReference type="EMBL" id="CAB3244691.1"/>
    </source>
</evidence>
<evidence type="ECO:0000313" key="3">
    <source>
        <dbReference type="EMBL" id="CAB3260661.1"/>
    </source>
</evidence>
<feature type="compositionally biased region" description="Basic residues" evidence="1">
    <location>
        <begin position="24"/>
        <end position="34"/>
    </location>
</feature>
<dbReference type="EMBL" id="CADEBC010000522">
    <property type="protein sequence ID" value="CAB3244691.1"/>
    <property type="molecule type" value="Genomic_DNA"/>
</dbReference>
<proteinExistence type="predicted"/>